<name>A0A062XWL8_9BACT</name>
<evidence type="ECO:0000313" key="3">
    <source>
        <dbReference type="Proteomes" id="UP000027284"/>
    </source>
</evidence>
<dbReference type="PANTHER" id="PTHR15364:SF0">
    <property type="entry name" value="2'-DEOXYNUCLEOSIDE 5'-PHOSPHATE N-HYDROLASE 1"/>
    <property type="match status" value="1"/>
</dbReference>
<dbReference type="EMBL" id="DSMR01000010">
    <property type="protein sequence ID" value="HET46574.1"/>
    <property type="molecule type" value="Genomic_DNA"/>
</dbReference>
<keyword evidence="3" id="KW-1185">Reference proteome</keyword>
<reference evidence="2 3" key="1">
    <citation type="submission" date="2014-04" db="EMBL/GenBank/DDBJ databases">
        <title>The Genome Sequence of Thermoanaerobaculum aquaticum MP-01, The First Cultivated Group 23 Acidobacterium.</title>
        <authorList>
            <person name="Stamps B.W."/>
            <person name="Losey N.A."/>
            <person name="Lawson P.A."/>
            <person name="Stevenson B.S."/>
        </authorList>
    </citation>
    <scope>NUCLEOTIDE SEQUENCE [LARGE SCALE GENOMIC DNA]</scope>
    <source>
        <strain evidence="2 3">MP-01</strain>
    </source>
</reference>
<dbReference type="AlphaFoldDB" id="A0A062XWL8"/>
<organism evidence="2 3">
    <name type="scientific">Thermoanaerobaculum aquaticum</name>
    <dbReference type="NCBI Taxonomy" id="1312852"/>
    <lineage>
        <taxon>Bacteria</taxon>
        <taxon>Pseudomonadati</taxon>
        <taxon>Acidobacteriota</taxon>
        <taxon>Thermoanaerobaculia</taxon>
        <taxon>Thermoanaerobaculales</taxon>
        <taxon>Thermoanaerobaculaceae</taxon>
        <taxon>Thermoanaerobaculum</taxon>
    </lineage>
</organism>
<dbReference type="Pfam" id="PF05014">
    <property type="entry name" value="Nuc_deoxyrib_tr"/>
    <property type="match status" value="1"/>
</dbReference>
<comment type="caution">
    <text evidence="2">The sequence shown here is derived from an EMBL/GenBank/DDBJ whole genome shotgun (WGS) entry which is preliminary data.</text>
</comment>
<evidence type="ECO:0000313" key="1">
    <source>
        <dbReference type="EMBL" id="HET46574.1"/>
    </source>
</evidence>
<dbReference type="OrthoDB" id="9811273at2"/>
<accession>A0A062XWL8</accession>
<reference evidence="1" key="2">
    <citation type="journal article" date="2020" name="mSystems">
        <title>Genome- and Community-Level Interaction Insights into Carbon Utilization and Element Cycling Functions of Hydrothermarchaeota in Hydrothermal Sediment.</title>
        <authorList>
            <person name="Zhou Z."/>
            <person name="Liu Y."/>
            <person name="Xu W."/>
            <person name="Pan J."/>
            <person name="Luo Z.H."/>
            <person name="Li M."/>
        </authorList>
    </citation>
    <scope>NUCLEOTIDE SEQUENCE [LARGE SCALE GENOMIC DNA]</scope>
    <source>
        <strain evidence="1">SpSt-299</strain>
    </source>
</reference>
<dbReference type="EMBL" id="JMFG01000016">
    <property type="protein sequence ID" value="KDA53814.1"/>
    <property type="molecule type" value="Genomic_DNA"/>
</dbReference>
<dbReference type="GO" id="GO:0070694">
    <property type="term" value="F:5-hydroxymethyl-dUMP N-hydrolase activity"/>
    <property type="evidence" value="ECO:0007669"/>
    <property type="project" value="TreeGrafter"/>
</dbReference>
<proteinExistence type="predicted"/>
<dbReference type="GO" id="GO:0009159">
    <property type="term" value="P:deoxyribonucleoside monophosphate catabolic process"/>
    <property type="evidence" value="ECO:0007669"/>
    <property type="project" value="TreeGrafter"/>
</dbReference>
<dbReference type="Proteomes" id="UP000027284">
    <property type="component" value="Unassembled WGS sequence"/>
</dbReference>
<sequence length="140" mass="14867">MRVYLACAMTNPHRDTTAVEEVLRALTASGHEVLTPHVVGEVEQASDHLLSDRELAQRDLAWLSQADCLVAEVSTPSHGVGIEVMAAVSVGKPVLAMAREEVRVSRLLAGLPGLTLARYSSPTQAVALVRAFLESIGGKA</sequence>
<dbReference type="InterPro" id="IPR051239">
    <property type="entry name" value="2'-dNMP_N-hydrolase"/>
</dbReference>
<evidence type="ECO:0008006" key="4">
    <source>
        <dbReference type="Google" id="ProtNLM"/>
    </source>
</evidence>
<dbReference type="STRING" id="1312852.EG19_02255"/>
<protein>
    <recommendedName>
        <fullName evidence="4">2'-deoxynucleoside 5'-phosphate N-hydrolase 1</fullName>
    </recommendedName>
</protein>
<gene>
    <name evidence="2" type="ORF">EG19_02255</name>
    <name evidence="1" type="ORF">ENQ31_00175</name>
</gene>
<dbReference type="SUPFAM" id="SSF52309">
    <property type="entry name" value="N-(deoxy)ribosyltransferase-like"/>
    <property type="match status" value="1"/>
</dbReference>
<evidence type="ECO:0000313" key="2">
    <source>
        <dbReference type="EMBL" id="KDA53814.1"/>
    </source>
</evidence>
<dbReference type="PANTHER" id="PTHR15364">
    <property type="entry name" value="2'-DEOXYNUCLEOSIDE 5'-PHOSPHATE N-HYDROLASE 1"/>
    <property type="match status" value="1"/>
</dbReference>
<dbReference type="RefSeq" id="WP_038048773.1">
    <property type="nucleotide sequence ID" value="NZ_JMFG01000016.1"/>
</dbReference>
<dbReference type="Gene3D" id="3.40.50.450">
    <property type="match status" value="1"/>
</dbReference>
<dbReference type="InterPro" id="IPR007710">
    <property type="entry name" value="Nucleoside_deoxyribTrfase"/>
</dbReference>